<name>A0ABD2BI73_VESMC</name>
<dbReference type="PROSITE" id="PS52035">
    <property type="entry name" value="PEPTIDASE_M14"/>
    <property type="match status" value="1"/>
</dbReference>
<dbReference type="Proteomes" id="UP001607303">
    <property type="component" value="Unassembled WGS sequence"/>
</dbReference>
<evidence type="ECO:0000256" key="4">
    <source>
        <dbReference type="SAM" id="MobiDB-lite"/>
    </source>
</evidence>
<evidence type="ECO:0000313" key="6">
    <source>
        <dbReference type="EMBL" id="KAL2732443.1"/>
    </source>
</evidence>
<comment type="similarity">
    <text evidence="2 3">Belongs to the peptidase M14 family.</text>
</comment>
<proteinExistence type="inferred from homology"/>
<reference evidence="6 7" key="1">
    <citation type="journal article" date="2024" name="Ann. Entomol. Soc. Am.">
        <title>Genomic analyses of the southern and eastern yellowjacket wasps (Hymenoptera: Vespidae) reveal evolutionary signatures of social life.</title>
        <authorList>
            <person name="Catto M.A."/>
            <person name="Caine P.B."/>
            <person name="Orr S.E."/>
            <person name="Hunt B.G."/>
            <person name="Goodisman M.A.D."/>
        </authorList>
    </citation>
    <scope>NUCLEOTIDE SEQUENCE [LARGE SCALE GENOMIC DNA]</scope>
    <source>
        <strain evidence="6">232</strain>
        <tissue evidence="6">Head and thorax</tissue>
    </source>
</reference>
<keyword evidence="7" id="KW-1185">Reference proteome</keyword>
<organism evidence="6 7">
    <name type="scientific">Vespula maculifrons</name>
    <name type="common">Eastern yellow jacket</name>
    <name type="synonym">Wasp</name>
    <dbReference type="NCBI Taxonomy" id="7453"/>
    <lineage>
        <taxon>Eukaryota</taxon>
        <taxon>Metazoa</taxon>
        <taxon>Ecdysozoa</taxon>
        <taxon>Arthropoda</taxon>
        <taxon>Hexapoda</taxon>
        <taxon>Insecta</taxon>
        <taxon>Pterygota</taxon>
        <taxon>Neoptera</taxon>
        <taxon>Endopterygota</taxon>
        <taxon>Hymenoptera</taxon>
        <taxon>Apocrita</taxon>
        <taxon>Aculeata</taxon>
        <taxon>Vespoidea</taxon>
        <taxon>Vespidae</taxon>
        <taxon>Vespinae</taxon>
        <taxon>Vespula</taxon>
    </lineage>
</organism>
<sequence length="229" mass="26707">MRRLRRRRRRRRVGEVEEEKEEEEKEEKEDEERMLQEDSRRGLFQALPAIAINRYGLTNEDLNRRWSNPDQSLHPVIYHTKGLMEYCTRVLQRPPHVFVDYHGHSRRKNVFLFGCSRSSSWSAADRAKPDQPVQYLILPHLMQSVSPAFALPLCSFKVERNKESTARVAIWRQLGVSKSYTMESSFCGCDQGVLAGLHLDTNHLKAIGQDFCQALAMMKDADEDWNVDK</sequence>
<evidence type="ECO:0000313" key="7">
    <source>
        <dbReference type="Proteomes" id="UP001607303"/>
    </source>
</evidence>
<feature type="compositionally biased region" description="Acidic residues" evidence="4">
    <location>
        <begin position="16"/>
        <end position="30"/>
    </location>
</feature>
<dbReference type="InterPro" id="IPR050821">
    <property type="entry name" value="Cytosolic_carboxypeptidase"/>
</dbReference>
<dbReference type="InterPro" id="IPR000834">
    <property type="entry name" value="Peptidase_M14"/>
</dbReference>
<accession>A0ABD2BI73</accession>
<evidence type="ECO:0000259" key="5">
    <source>
        <dbReference type="PROSITE" id="PS52035"/>
    </source>
</evidence>
<dbReference type="PANTHER" id="PTHR12756">
    <property type="entry name" value="CYTOSOLIC CARBOXYPEPTIDASE"/>
    <property type="match status" value="1"/>
</dbReference>
<dbReference type="PANTHER" id="PTHR12756:SF11">
    <property type="entry name" value="CYTOSOLIC CARBOXYPEPTIDASE 1"/>
    <property type="match status" value="1"/>
</dbReference>
<gene>
    <name evidence="6" type="ORF">V1477_014684</name>
</gene>
<evidence type="ECO:0000256" key="2">
    <source>
        <dbReference type="ARBA" id="ARBA00005988"/>
    </source>
</evidence>
<dbReference type="AlphaFoldDB" id="A0ABD2BI73"/>
<evidence type="ECO:0000256" key="1">
    <source>
        <dbReference type="ARBA" id="ARBA00001947"/>
    </source>
</evidence>
<feature type="region of interest" description="Disordered" evidence="4">
    <location>
        <begin position="1"/>
        <end position="37"/>
    </location>
</feature>
<feature type="compositionally biased region" description="Basic residues" evidence="4">
    <location>
        <begin position="1"/>
        <end position="12"/>
    </location>
</feature>
<comment type="cofactor">
    <cofactor evidence="1">
        <name>Zn(2+)</name>
        <dbReference type="ChEBI" id="CHEBI:29105"/>
    </cofactor>
</comment>
<feature type="domain" description="Peptidase M14" evidence="5">
    <location>
        <begin position="1"/>
        <end position="222"/>
    </location>
</feature>
<comment type="caution">
    <text evidence="6">The sequence shown here is derived from an EMBL/GenBank/DDBJ whole genome shotgun (WGS) entry which is preliminary data.</text>
</comment>
<dbReference type="EMBL" id="JAYRBN010000075">
    <property type="protein sequence ID" value="KAL2732443.1"/>
    <property type="molecule type" value="Genomic_DNA"/>
</dbReference>
<feature type="active site" description="Proton donor/acceptor" evidence="3">
    <location>
        <position position="183"/>
    </location>
</feature>
<evidence type="ECO:0000256" key="3">
    <source>
        <dbReference type="PROSITE-ProRule" id="PRU01379"/>
    </source>
</evidence>
<protein>
    <submittedName>
        <fullName evidence="6">Cytosolic carboxypeptidase 1-like isoform X5</fullName>
    </submittedName>
</protein>
<dbReference type="SUPFAM" id="SSF53187">
    <property type="entry name" value="Zn-dependent exopeptidases"/>
    <property type="match status" value="1"/>
</dbReference>
<dbReference type="Gene3D" id="3.40.630.10">
    <property type="entry name" value="Zn peptidases"/>
    <property type="match status" value="1"/>
</dbReference>